<name>A0ACC3BUF8_PYRYE</name>
<evidence type="ECO:0000313" key="1">
    <source>
        <dbReference type="EMBL" id="KAK1861679.1"/>
    </source>
</evidence>
<gene>
    <name evidence="1" type="ORF">I4F81_004260</name>
</gene>
<proteinExistence type="predicted"/>
<keyword evidence="2" id="KW-1185">Reference proteome</keyword>
<sequence length="519" mass="55798">MIKRCRPQPPEPPSADGRDVGRRVAGGSGGRYPAPTGWKRPAHWRRDRRSERHGRTAVVTVAAQSLAAVDGGGGGGGNGNSFGYEGALGGVGAAAAADGGALPAAAREVGVPAGGAAASGRGALADGVGGDLVADLARWADAAYARSRLRVYVYDLPDEYNEALVRRSHEAPPRIRDPLCDASFYSAEVSVHRFLLQAPVRTLDPEEADFFYVPIYTTCFLLTHLPNDLNATGRHFTAGMDRLIREYPYFNRSGGRDHVYTFAQGFGARHAGDWRRIRNGIFLVHNGEWTADEFTTHKDVVLPPDLTHYLLPVYVQPSRGMDGSTGGGSASEGVASRTATAGVPVPKTHFLLFGGQVLSANVSDARGSNYSGGVRQYVMEHLAQLPGYRLTGVRSRTYLADLAASRFCLCPEGWHPWSPRPVYAVLSGCIPVVVSERQELPLSTRVDWDAFTVWVRPADVGGLDAALRAIPDAEVAARQAAMRGAWRALWYGPGGLAPQGVLAELAARTRRVRYRRASC</sequence>
<dbReference type="EMBL" id="CM020618">
    <property type="protein sequence ID" value="KAK1861679.1"/>
    <property type="molecule type" value="Genomic_DNA"/>
</dbReference>
<reference evidence="1" key="1">
    <citation type="submission" date="2019-11" db="EMBL/GenBank/DDBJ databases">
        <title>Nori genome reveals adaptations in red seaweeds to the harsh intertidal environment.</title>
        <authorList>
            <person name="Wang D."/>
            <person name="Mao Y."/>
        </authorList>
    </citation>
    <scope>NUCLEOTIDE SEQUENCE</scope>
    <source>
        <tissue evidence="1">Gametophyte</tissue>
    </source>
</reference>
<comment type="caution">
    <text evidence="1">The sequence shown here is derived from an EMBL/GenBank/DDBJ whole genome shotgun (WGS) entry which is preliminary data.</text>
</comment>
<dbReference type="Proteomes" id="UP000798662">
    <property type="component" value="Chromosome 1"/>
</dbReference>
<evidence type="ECO:0000313" key="2">
    <source>
        <dbReference type="Proteomes" id="UP000798662"/>
    </source>
</evidence>
<organism evidence="1 2">
    <name type="scientific">Pyropia yezoensis</name>
    <name type="common">Susabi-nori</name>
    <name type="synonym">Porphyra yezoensis</name>
    <dbReference type="NCBI Taxonomy" id="2788"/>
    <lineage>
        <taxon>Eukaryota</taxon>
        <taxon>Rhodophyta</taxon>
        <taxon>Bangiophyceae</taxon>
        <taxon>Bangiales</taxon>
        <taxon>Bangiaceae</taxon>
        <taxon>Pyropia</taxon>
    </lineage>
</organism>
<protein>
    <submittedName>
        <fullName evidence="1">Uncharacterized protein</fullName>
    </submittedName>
</protein>
<accession>A0ACC3BUF8</accession>